<dbReference type="Proteomes" id="UP000504610">
    <property type="component" value="Chromosome 9"/>
</dbReference>
<dbReference type="OrthoDB" id="616075at2759"/>
<evidence type="ECO:0000313" key="6">
    <source>
        <dbReference type="RefSeq" id="XP_018457351.2"/>
    </source>
</evidence>
<keyword evidence="5" id="KW-1185">Reference proteome</keyword>
<dbReference type="PROSITE" id="PS51774">
    <property type="entry name" value="NAB"/>
    <property type="match status" value="1"/>
</dbReference>
<feature type="compositionally biased region" description="Basic and acidic residues" evidence="3">
    <location>
        <begin position="602"/>
        <end position="611"/>
    </location>
</feature>
<dbReference type="Pfam" id="PF24918">
    <property type="entry name" value="NET2A_C"/>
    <property type="match status" value="1"/>
</dbReference>
<evidence type="ECO:0000256" key="3">
    <source>
        <dbReference type="SAM" id="MobiDB-lite"/>
    </source>
</evidence>
<dbReference type="InterPro" id="IPR011684">
    <property type="entry name" value="NAB"/>
</dbReference>
<proteinExistence type="predicted"/>
<feature type="region of interest" description="Disordered" evidence="3">
    <location>
        <begin position="602"/>
        <end position="659"/>
    </location>
</feature>
<sequence>MLQRAASNAYSWWWASHIRTKQSKWLEHNLQDMEEKVEHTLKIIDEDGDTFAKRAEMYYRKRPEIVNFVEEAFRSYRALAERYDHLSKELQSANRTIATAFPEHVQFPSDDEEDDNEDYGGNPRKQPHLHLIPKGSNIPEVPDIPKKEFKGQSMMLSRKGPADLKRTVSSALAKREAAIVSSGLSKEEGLEEIDVLQKGILALQTEKEFVRSSYEESYERYWDLENEVTEMQKRVCSLQDEFGLGNAIDDSEARTLMATTALSSCKDTLAKLEEKQKQSVEEVEIEKGRITIAKEKFDALRNKFEKHEVIETKQEEEEEADVVVQELEAEREDDSNENLTVVKLVEKIDDLVHRVVSLETDACSHTALVKTLRSETDGLHDHIRGLEEDKAALVSDSADMKQRITVLEDELSKVRKLFQKVEEQNKSLQKQFKEANWTADDLSGKLQDVKMDEDVEGARTFQEQLPVVSGSEDDLKSISKETETKENEEAGQEEKHEIKDSFALSETASTCFGTEGEDLVTEDEDEDTPNWRQMLPDGMEDREKVLLDEYTSVLRDYREVKRKLGDVEKKNREGFFELALQLRELKDAVAYKDVEIQSLRQKHDVAGKDSPDQVEGSSQLEHDQGQQHESVNISPTSNFSVSTTPHHQGGEVKITPARTKSSEVRVKFADVDDSPRTKIPTVEDKVRGDIDAVLEENLEFWLRFSTSVHQIQKYQTTFQDLKSELSKLRIESKQQQESSRSGGSSSKHAAASEAKPIYRHLREIRTELQLWLENSAVLKDELQGRYTSLANIQEEVARVTSHSGGSKVSDSEISGYQAAKFHGEILNMKQENKRVSSQLQSGLDRVRTLKTDVERILSKLEEDIGISSATEARTTPSKSSSSGRTRIPLRSFLFGVKLKKHTKQKQASASLFSCVSPSPALERQSSYVRQPGNLPE</sequence>
<feature type="coiled-coil region" evidence="2">
    <location>
        <begin position="404"/>
        <end position="438"/>
    </location>
</feature>
<evidence type="ECO:0000313" key="5">
    <source>
        <dbReference type="Proteomes" id="UP000504610"/>
    </source>
</evidence>
<feature type="region of interest" description="Disordered" evidence="3">
    <location>
        <begin position="481"/>
        <end position="500"/>
    </location>
</feature>
<feature type="compositionally biased region" description="Acidic residues" evidence="3">
    <location>
        <begin position="109"/>
        <end position="118"/>
    </location>
</feature>
<feature type="region of interest" description="Disordered" evidence="3">
    <location>
        <begin position="101"/>
        <end position="143"/>
    </location>
</feature>
<feature type="compositionally biased region" description="Polar residues" evidence="3">
    <location>
        <begin position="627"/>
        <end position="646"/>
    </location>
</feature>
<reference evidence="5" key="1">
    <citation type="journal article" date="2019" name="Database">
        <title>The radish genome database (RadishGD): an integrated information resource for radish genomics.</title>
        <authorList>
            <person name="Yu H.J."/>
            <person name="Baek S."/>
            <person name="Lee Y.J."/>
            <person name="Cho A."/>
            <person name="Mun J.H."/>
        </authorList>
    </citation>
    <scope>NUCLEOTIDE SEQUENCE [LARGE SCALE GENOMIC DNA]</scope>
    <source>
        <strain evidence="5">cv. WK10039</strain>
    </source>
</reference>
<dbReference type="KEGG" id="rsz:108828231"/>
<dbReference type="RefSeq" id="XP_018457351.2">
    <property type="nucleotide sequence ID" value="XM_018601849.2"/>
</dbReference>
<feature type="coiled-coil region" evidence="2">
    <location>
        <begin position="262"/>
        <end position="337"/>
    </location>
</feature>
<dbReference type="PANTHER" id="PTHR31631">
    <property type="entry name" value="PROTEIN NETWORKED 2D"/>
    <property type="match status" value="1"/>
</dbReference>
<dbReference type="GeneID" id="108828231"/>
<evidence type="ECO:0000259" key="4">
    <source>
        <dbReference type="PROSITE" id="PS51774"/>
    </source>
</evidence>
<dbReference type="PANTHER" id="PTHR31631:SF18">
    <property type="entry name" value="PROTEIN NETWORKED 2A"/>
    <property type="match status" value="1"/>
</dbReference>
<dbReference type="InterPro" id="IPR056888">
    <property type="entry name" value="NET2A-D/KIP1-like_dom"/>
</dbReference>
<dbReference type="Pfam" id="PF07765">
    <property type="entry name" value="KIP1"/>
    <property type="match status" value="1"/>
</dbReference>
<name>A0A6J0LCW6_RAPSA</name>
<protein>
    <submittedName>
        <fullName evidence="6">Protein NETWORKED 2A</fullName>
    </submittedName>
</protein>
<dbReference type="GO" id="GO:0003779">
    <property type="term" value="F:actin binding"/>
    <property type="evidence" value="ECO:0007669"/>
    <property type="project" value="InterPro"/>
</dbReference>
<feature type="region of interest" description="Disordered" evidence="3">
    <location>
        <begin position="729"/>
        <end position="753"/>
    </location>
</feature>
<reference evidence="6" key="2">
    <citation type="submission" date="2025-08" db="UniProtKB">
        <authorList>
            <consortium name="RefSeq"/>
        </authorList>
    </citation>
    <scope>IDENTIFICATION</scope>
    <source>
        <tissue evidence="6">Leaf</tissue>
    </source>
</reference>
<evidence type="ECO:0000256" key="1">
    <source>
        <dbReference type="ARBA" id="ARBA00023054"/>
    </source>
</evidence>
<evidence type="ECO:0000256" key="2">
    <source>
        <dbReference type="SAM" id="Coils"/>
    </source>
</evidence>
<accession>A0A6J0LCW6</accession>
<keyword evidence="1 2" id="KW-0175">Coiled coil</keyword>
<dbReference type="AlphaFoldDB" id="A0A6J0LCW6"/>
<feature type="compositionally biased region" description="Low complexity" evidence="3">
    <location>
        <begin position="735"/>
        <end position="753"/>
    </location>
</feature>
<organism evidence="5 6">
    <name type="scientific">Raphanus sativus</name>
    <name type="common">Radish</name>
    <name type="synonym">Raphanus raphanistrum var. sativus</name>
    <dbReference type="NCBI Taxonomy" id="3726"/>
    <lineage>
        <taxon>Eukaryota</taxon>
        <taxon>Viridiplantae</taxon>
        <taxon>Streptophyta</taxon>
        <taxon>Embryophyta</taxon>
        <taxon>Tracheophyta</taxon>
        <taxon>Spermatophyta</taxon>
        <taxon>Magnoliopsida</taxon>
        <taxon>eudicotyledons</taxon>
        <taxon>Gunneridae</taxon>
        <taxon>Pentapetalae</taxon>
        <taxon>rosids</taxon>
        <taxon>malvids</taxon>
        <taxon>Brassicales</taxon>
        <taxon>Brassicaceae</taxon>
        <taxon>Brassiceae</taxon>
        <taxon>Raphanus</taxon>
    </lineage>
</organism>
<gene>
    <name evidence="6" type="primary">LOC108828231</name>
</gene>
<dbReference type="Pfam" id="PF25014">
    <property type="entry name" value="NET2A"/>
    <property type="match status" value="1"/>
</dbReference>
<dbReference type="InterPro" id="IPR056889">
    <property type="entry name" value="NET2A-D/KIP1-like_C"/>
</dbReference>
<feature type="domain" description="NAB" evidence="4">
    <location>
        <begin position="10"/>
        <end position="90"/>
    </location>
</feature>